<dbReference type="PANTHER" id="PTHR43539">
    <property type="entry name" value="FLAVIN-BINDING MONOOXYGENASE-LIKE PROTEIN (AFU_ORTHOLOGUE AFUA_4G09220)"/>
    <property type="match status" value="1"/>
</dbReference>
<evidence type="ECO:0000313" key="3">
    <source>
        <dbReference type="Proteomes" id="UP000727907"/>
    </source>
</evidence>
<evidence type="ECO:0000313" key="2">
    <source>
        <dbReference type="EMBL" id="MBU8873776.1"/>
    </source>
</evidence>
<dbReference type="EMBL" id="JAHOPB010000001">
    <property type="protein sequence ID" value="MBU8873776.1"/>
    <property type="molecule type" value="Genomic_DNA"/>
</dbReference>
<name>A0ABS6IGQ4_9HYPH</name>
<dbReference type="Pfam" id="PF13738">
    <property type="entry name" value="Pyr_redox_3"/>
    <property type="match status" value="1"/>
</dbReference>
<organism evidence="2 3">
    <name type="scientific">Reyranella humidisoli</name>
    <dbReference type="NCBI Taxonomy" id="2849149"/>
    <lineage>
        <taxon>Bacteria</taxon>
        <taxon>Pseudomonadati</taxon>
        <taxon>Pseudomonadota</taxon>
        <taxon>Alphaproteobacteria</taxon>
        <taxon>Hyphomicrobiales</taxon>
        <taxon>Reyranellaceae</taxon>
        <taxon>Reyranella</taxon>
    </lineage>
</organism>
<evidence type="ECO:0000256" key="1">
    <source>
        <dbReference type="ARBA" id="ARBA00023002"/>
    </source>
</evidence>
<protein>
    <submittedName>
        <fullName evidence="2">NAD(P)/FAD-dependent oxidoreductase</fullName>
    </submittedName>
</protein>
<keyword evidence="3" id="KW-1185">Reference proteome</keyword>
<accession>A0ABS6IGQ4</accession>
<dbReference type="Proteomes" id="UP000727907">
    <property type="component" value="Unassembled WGS sequence"/>
</dbReference>
<comment type="caution">
    <text evidence="2">The sequence shown here is derived from an EMBL/GenBank/DDBJ whole genome shotgun (WGS) entry which is preliminary data.</text>
</comment>
<reference evidence="2 3" key="1">
    <citation type="submission" date="2021-06" db="EMBL/GenBank/DDBJ databases">
        <authorList>
            <person name="Lee D.H."/>
        </authorList>
    </citation>
    <scope>NUCLEOTIDE SEQUENCE [LARGE SCALE GENOMIC DNA]</scope>
    <source>
        <strain evidence="2 3">MMS21-HV4-11</strain>
    </source>
</reference>
<dbReference type="PANTHER" id="PTHR43539:SF68">
    <property type="entry name" value="FLAVIN-BINDING MONOOXYGENASE-LIKE PROTEIN (AFU_ORTHOLOGUE AFUA_4G09220)"/>
    <property type="match status" value="1"/>
</dbReference>
<gene>
    <name evidence="2" type="ORF">KQ910_08375</name>
</gene>
<keyword evidence="1" id="KW-0560">Oxidoreductase</keyword>
<sequence>MSVQFAETPDEAGEIAARWLDSFGAALQAQDAVAVAATFISDGHWRDVLAFTWDVVTHSGRTAIEAALAPVLARTAARDVHIPAMRTPPRRVKRAGIDCIETIFEFETAFGRANAVARLVDDGGTWRAWSLLTTLEELHGWPDGRPRELSDAERYSRDFGGANWLDQRVKAQAYEDRDPVVLVVGGGQAGLATAARLRALGVDTLIVDRHQRIGDNWRRRYHSLTLHNEVHVNHLPLMPFPPTFPVFIPKDKLANWFESYVENLDLNYWTDTQLTSGHYDEGAQRWTVTLKRGDGTERVLHPRHVVFATGVSAIPIKPSLPGLDSFTGTVMHSGAYTNGAAWKGRKAIVVGTGNSGHDVAQDLCASGAHVTMVQRSPTYVVSIREAQKVYSIYTEGLPFEDCDLLAAASPHAVLQRAYQLSTAEMRGIDRDLLSGLEKRGFRLTFGEDDTGFQMMYLRRGGGYYFNVGCSDMIIDGRIELMQYDDIDRFEAGGVRLKDGTLHEAELVVVATGYKNQQETVRAFLGDAVADRIGPVWGFDEGGELANMFKPTPQPGLWFIAGSLAQCRIYSRYLSLQIKAREEGLIA</sequence>
<proteinExistence type="predicted"/>
<dbReference type="InterPro" id="IPR050982">
    <property type="entry name" value="Auxin_biosynth/cation_transpt"/>
</dbReference>
<dbReference type="RefSeq" id="WP_216958254.1">
    <property type="nucleotide sequence ID" value="NZ_JAHOPB010000001.1"/>
</dbReference>